<name>A0A8S9JHV5_BRACR</name>
<sequence>MIDVRSCLDTGTRRAGETSDAKSSMLVGKLLQIANQGSEEGLPKQRRGSRMSSKELDGTAES</sequence>
<evidence type="ECO:0000313" key="2">
    <source>
        <dbReference type="EMBL" id="KAF2581831.1"/>
    </source>
</evidence>
<evidence type="ECO:0000313" key="3">
    <source>
        <dbReference type="Proteomes" id="UP000712281"/>
    </source>
</evidence>
<dbReference type="AlphaFoldDB" id="A0A8S9JHV5"/>
<dbReference type="EMBL" id="QGKW02001660">
    <property type="protein sequence ID" value="KAF2581831.1"/>
    <property type="molecule type" value="Genomic_DNA"/>
</dbReference>
<accession>A0A8S9JHV5</accession>
<proteinExistence type="predicted"/>
<organism evidence="2 3">
    <name type="scientific">Brassica cretica</name>
    <name type="common">Mustard</name>
    <dbReference type="NCBI Taxonomy" id="69181"/>
    <lineage>
        <taxon>Eukaryota</taxon>
        <taxon>Viridiplantae</taxon>
        <taxon>Streptophyta</taxon>
        <taxon>Embryophyta</taxon>
        <taxon>Tracheophyta</taxon>
        <taxon>Spermatophyta</taxon>
        <taxon>Magnoliopsida</taxon>
        <taxon>eudicotyledons</taxon>
        <taxon>Gunneridae</taxon>
        <taxon>Pentapetalae</taxon>
        <taxon>rosids</taxon>
        <taxon>malvids</taxon>
        <taxon>Brassicales</taxon>
        <taxon>Brassicaceae</taxon>
        <taxon>Brassiceae</taxon>
        <taxon>Brassica</taxon>
    </lineage>
</organism>
<comment type="caution">
    <text evidence="2">The sequence shown here is derived from an EMBL/GenBank/DDBJ whole genome shotgun (WGS) entry which is preliminary data.</text>
</comment>
<feature type="compositionally biased region" description="Basic and acidic residues" evidence="1">
    <location>
        <begin position="52"/>
        <end position="62"/>
    </location>
</feature>
<feature type="compositionally biased region" description="Basic and acidic residues" evidence="1">
    <location>
        <begin position="11"/>
        <end position="20"/>
    </location>
</feature>
<protein>
    <submittedName>
        <fullName evidence="2">Uncharacterized protein</fullName>
    </submittedName>
</protein>
<evidence type="ECO:0000256" key="1">
    <source>
        <dbReference type="SAM" id="MobiDB-lite"/>
    </source>
</evidence>
<gene>
    <name evidence="2" type="ORF">F2Q68_00001091</name>
</gene>
<reference evidence="2" key="1">
    <citation type="submission" date="2019-12" db="EMBL/GenBank/DDBJ databases">
        <title>Genome sequencing and annotation of Brassica cretica.</title>
        <authorList>
            <person name="Studholme D.J."/>
            <person name="Sarris P.F."/>
        </authorList>
    </citation>
    <scope>NUCLEOTIDE SEQUENCE</scope>
    <source>
        <strain evidence="2">PFS-001/15</strain>
        <tissue evidence="2">Leaf</tissue>
    </source>
</reference>
<dbReference type="Proteomes" id="UP000712281">
    <property type="component" value="Unassembled WGS sequence"/>
</dbReference>
<feature type="region of interest" description="Disordered" evidence="1">
    <location>
        <begin position="1"/>
        <end position="62"/>
    </location>
</feature>